<dbReference type="InterPro" id="IPR048019">
    <property type="entry name" value="RsmB-like_N"/>
</dbReference>
<gene>
    <name evidence="15" type="ORF">BG53_09445</name>
</gene>
<dbReference type="SUPFAM" id="SSF48013">
    <property type="entry name" value="NusB-like"/>
    <property type="match status" value="1"/>
</dbReference>
<feature type="domain" description="SAM-dependent MTase RsmB/NOP-type" evidence="14">
    <location>
        <begin position="178"/>
        <end position="462"/>
    </location>
</feature>
<dbReference type="PRINTS" id="PR02008">
    <property type="entry name" value="RCMTFAMILY"/>
</dbReference>
<reference evidence="15 16" key="1">
    <citation type="submission" date="2014-02" db="EMBL/GenBank/DDBJ databases">
        <title>Genome sequence of Paenibacillus darwinianus reveals adaptive mechanisms for survival in Antarctic soils.</title>
        <authorList>
            <person name="Dsouza M."/>
            <person name="Taylor M.W."/>
            <person name="Turner S.J."/>
            <person name="Aislabie J."/>
        </authorList>
    </citation>
    <scope>NUCLEOTIDE SEQUENCE [LARGE SCALE GENOMIC DNA]</scope>
    <source>
        <strain evidence="15 16">CE1</strain>
    </source>
</reference>
<dbReference type="InterPro" id="IPR054728">
    <property type="entry name" value="RsmB-like_ferredoxin"/>
</dbReference>
<dbReference type="Pfam" id="PF01189">
    <property type="entry name" value="Methyltr_RsmB-F"/>
    <property type="match status" value="1"/>
</dbReference>
<evidence type="ECO:0000256" key="9">
    <source>
        <dbReference type="ARBA" id="ARBA00022884"/>
    </source>
</evidence>
<dbReference type="RefSeq" id="WP_051588078.1">
    <property type="nucleotide sequence ID" value="NZ_KK082218.1"/>
</dbReference>
<dbReference type="NCBIfam" id="NF011494">
    <property type="entry name" value="PRK14902.1"/>
    <property type="match status" value="1"/>
</dbReference>
<evidence type="ECO:0000256" key="1">
    <source>
        <dbReference type="ARBA" id="ARBA00002724"/>
    </source>
</evidence>
<dbReference type="InterPro" id="IPR029063">
    <property type="entry name" value="SAM-dependent_MTases_sf"/>
</dbReference>
<evidence type="ECO:0000256" key="2">
    <source>
        <dbReference type="ARBA" id="ARBA00004496"/>
    </source>
</evidence>
<proteinExistence type="inferred from homology"/>
<evidence type="ECO:0000256" key="8">
    <source>
        <dbReference type="ARBA" id="ARBA00022691"/>
    </source>
</evidence>
<dbReference type="InterPro" id="IPR049560">
    <property type="entry name" value="MeTrfase_RsmB-F_NOP2_cat"/>
</dbReference>
<feature type="binding site" evidence="13">
    <location>
        <position position="292"/>
    </location>
    <ligand>
        <name>S-adenosyl-L-methionine</name>
        <dbReference type="ChEBI" id="CHEBI:59789"/>
    </ligand>
</feature>
<sequence>MANNKQQRARSAREVALDALVRIERDGAYSNLELNRALQQAELPRADAGLATELVYGTVQRMRTLDYWLERFVAKGLAKLQPWVLALLRMSVYQMVYLDRVPPHAAVNEAVTIAKRRGHAGISGMVNGVLRNVDRRRSELTLPESATTTEAIALKHSYPDWLAGRWVSEYGAETAEAICAAGNEPPNSSIRINPLRAGRDAVLAALKEEGLYAAPSPLSPNGIVVVRGGNLADRIEYRNGQWTVQDESSMLVSETAAPSPGMTVLDCCAAPGGKSTHLAELMEDRGTVWSNDIHPHKEKLIAAQAERLGLSCIRTTVGDAAELPEKHPDASMDLVLLDAPCSGFGVIRRKPEIKWAKSPVDVDAIAGLQTRLLEAAARLVKVGGTLVYSTCTIERRENEGQIERFLAGHAEFELDPDWPPHVLDALREAGVVRDDAAFPGMVQLLPQHFGSDGFFIARLRRR</sequence>
<dbReference type="AlphaFoldDB" id="A0A9W5W6K7"/>
<feature type="binding site" evidence="13">
    <location>
        <position position="319"/>
    </location>
    <ligand>
        <name>S-adenosyl-L-methionine</name>
        <dbReference type="ChEBI" id="CHEBI:59789"/>
    </ligand>
</feature>
<dbReference type="CDD" id="cd02440">
    <property type="entry name" value="AdoMet_MTases"/>
    <property type="match status" value="1"/>
</dbReference>
<dbReference type="Gene3D" id="3.40.50.150">
    <property type="entry name" value="Vaccinia Virus protein VP39"/>
    <property type="match status" value="1"/>
</dbReference>
<dbReference type="SUPFAM" id="SSF53335">
    <property type="entry name" value="S-adenosyl-L-methionine-dependent methyltransferases"/>
    <property type="match status" value="1"/>
</dbReference>
<comment type="similarity">
    <text evidence="13">Belongs to the class I-like SAM-binding methyltransferase superfamily. RsmB/NOP family.</text>
</comment>
<dbReference type="Proteomes" id="UP000053750">
    <property type="component" value="Unassembled WGS sequence"/>
</dbReference>
<dbReference type="FunFam" id="1.10.940.10:FF:000006">
    <property type="entry name" value="16S rRNA (Cytosine(967)-C(5))-methyltransferase RsmB"/>
    <property type="match status" value="1"/>
</dbReference>
<protein>
    <recommendedName>
        <fullName evidence="3">16S rRNA (cytosine(967)-C(5))-methyltransferase</fullName>
        <ecNumber evidence="3">2.1.1.176</ecNumber>
    </recommendedName>
    <alternativeName>
        <fullName evidence="10">16S rRNA m5C967 methyltransferase</fullName>
    </alternativeName>
    <alternativeName>
        <fullName evidence="11">rRNA (cytosine-C(5)-)-methyltransferase RsmB</fullName>
    </alternativeName>
</protein>
<evidence type="ECO:0000256" key="3">
    <source>
        <dbReference type="ARBA" id="ARBA00012140"/>
    </source>
</evidence>
<dbReference type="GO" id="GO:0005737">
    <property type="term" value="C:cytoplasm"/>
    <property type="evidence" value="ECO:0007669"/>
    <property type="project" value="UniProtKB-SubCell"/>
</dbReference>
<accession>A0A9W5W6K7</accession>
<evidence type="ECO:0000256" key="12">
    <source>
        <dbReference type="ARBA" id="ARBA00047283"/>
    </source>
</evidence>
<dbReference type="Pfam" id="PF22458">
    <property type="entry name" value="RsmF-B_ferredox"/>
    <property type="match status" value="1"/>
</dbReference>
<name>A0A9W5W6K7_9BACL</name>
<dbReference type="Gene3D" id="1.10.940.10">
    <property type="entry name" value="NusB-like"/>
    <property type="match status" value="1"/>
</dbReference>
<dbReference type="InterPro" id="IPR006027">
    <property type="entry name" value="NusB_RsmB_TIM44"/>
</dbReference>
<dbReference type="InterPro" id="IPR001678">
    <property type="entry name" value="MeTrfase_RsmB-F_NOP2_dom"/>
</dbReference>
<comment type="caution">
    <text evidence="15">The sequence shown here is derived from an EMBL/GenBank/DDBJ whole genome shotgun (WGS) entry which is preliminary data.</text>
</comment>
<dbReference type="Pfam" id="PF01029">
    <property type="entry name" value="NusB"/>
    <property type="match status" value="1"/>
</dbReference>
<dbReference type="PROSITE" id="PS51686">
    <property type="entry name" value="SAM_MT_RSMB_NOP"/>
    <property type="match status" value="1"/>
</dbReference>
<feature type="active site" description="Nucleophile" evidence="13">
    <location>
        <position position="391"/>
    </location>
</feature>
<keyword evidence="16" id="KW-1185">Reference proteome</keyword>
<evidence type="ECO:0000256" key="10">
    <source>
        <dbReference type="ARBA" id="ARBA00030399"/>
    </source>
</evidence>
<feature type="binding site" evidence="13">
    <location>
        <position position="338"/>
    </location>
    <ligand>
        <name>S-adenosyl-L-methionine</name>
        <dbReference type="ChEBI" id="CHEBI:59789"/>
    </ligand>
</feature>
<comment type="subcellular location">
    <subcellularLocation>
        <location evidence="2">Cytoplasm</location>
    </subcellularLocation>
</comment>
<dbReference type="FunFam" id="3.40.50.150:FF:000022">
    <property type="entry name" value="Ribosomal RNA small subunit methyltransferase B"/>
    <property type="match status" value="1"/>
</dbReference>
<evidence type="ECO:0000256" key="7">
    <source>
        <dbReference type="ARBA" id="ARBA00022679"/>
    </source>
</evidence>
<dbReference type="InterPro" id="IPR023267">
    <property type="entry name" value="RCMT"/>
</dbReference>
<keyword evidence="4" id="KW-0963">Cytoplasm</keyword>
<evidence type="ECO:0000256" key="5">
    <source>
        <dbReference type="ARBA" id="ARBA00022552"/>
    </source>
</evidence>
<organism evidence="15 16">
    <name type="scientific">Paenibacillus darwinianus</name>
    <dbReference type="NCBI Taxonomy" id="1380763"/>
    <lineage>
        <taxon>Bacteria</taxon>
        <taxon>Bacillati</taxon>
        <taxon>Bacillota</taxon>
        <taxon>Bacilli</taxon>
        <taxon>Bacillales</taxon>
        <taxon>Paenibacillaceae</taxon>
        <taxon>Paenibacillus</taxon>
    </lineage>
</organism>
<evidence type="ECO:0000256" key="6">
    <source>
        <dbReference type="ARBA" id="ARBA00022603"/>
    </source>
</evidence>
<keyword evidence="5" id="KW-0698">rRNA processing</keyword>
<dbReference type="PANTHER" id="PTHR22807:SF53">
    <property type="entry name" value="RIBOSOMAL RNA SMALL SUBUNIT METHYLTRANSFERASE B-RELATED"/>
    <property type="match status" value="1"/>
</dbReference>
<dbReference type="EC" id="2.1.1.176" evidence="3"/>
<dbReference type="OrthoDB" id="9810297at2"/>
<dbReference type="GO" id="GO:0008649">
    <property type="term" value="F:rRNA methyltransferase activity"/>
    <property type="evidence" value="ECO:0007669"/>
    <property type="project" value="InterPro"/>
</dbReference>
<evidence type="ECO:0000256" key="13">
    <source>
        <dbReference type="PROSITE-ProRule" id="PRU01023"/>
    </source>
</evidence>
<dbReference type="CDD" id="cd00620">
    <property type="entry name" value="Methyltransferase_Sun"/>
    <property type="match status" value="1"/>
</dbReference>
<evidence type="ECO:0000259" key="14">
    <source>
        <dbReference type="PROSITE" id="PS51686"/>
    </source>
</evidence>
<keyword evidence="6 13" id="KW-0489">Methyltransferase</keyword>
<comment type="function">
    <text evidence="1">Specifically methylates the cytosine at position 967 (m5C967) of 16S rRNA.</text>
</comment>
<evidence type="ECO:0000256" key="4">
    <source>
        <dbReference type="ARBA" id="ARBA00022490"/>
    </source>
</evidence>
<dbReference type="InterPro" id="IPR035926">
    <property type="entry name" value="NusB-like_sf"/>
</dbReference>
<dbReference type="PANTHER" id="PTHR22807">
    <property type="entry name" value="NOP2 YEAST -RELATED NOL1/NOP2/FMU SUN DOMAIN-CONTAINING"/>
    <property type="match status" value="1"/>
</dbReference>
<evidence type="ECO:0000313" key="16">
    <source>
        <dbReference type="Proteomes" id="UP000053750"/>
    </source>
</evidence>
<keyword evidence="7 13" id="KW-0808">Transferase</keyword>
<dbReference type="EMBL" id="JFHU01000240">
    <property type="protein sequence ID" value="EXX85162.1"/>
    <property type="molecule type" value="Genomic_DNA"/>
</dbReference>
<comment type="catalytic activity">
    <reaction evidence="12">
        <text>cytidine(967) in 16S rRNA + S-adenosyl-L-methionine = 5-methylcytidine(967) in 16S rRNA + S-adenosyl-L-homocysteine + H(+)</text>
        <dbReference type="Rhea" id="RHEA:42748"/>
        <dbReference type="Rhea" id="RHEA-COMP:10219"/>
        <dbReference type="Rhea" id="RHEA-COMP:10220"/>
        <dbReference type="ChEBI" id="CHEBI:15378"/>
        <dbReference type="ChEBI" id="CHEBI:57856"/>
        <dbReference type="ChEBI" id="CHEBI:59789"/>
        <dbReference type="ChEBI" id="CHEBI:74483"/>
        <dbReference type="ChEBI" id="CHEBI:82748"/>
        <dbReference type="EC" id="2.1.1.176"/>
    </reaction>
</comment>
<dbReference type="GO" id="GO:0003723">
    <property type="term" value="F:RNA binding"/>
    <property type="evidence" value="ECO:0007669"/>
    <property type="project" value="UniProtKB-UniRule"/>
</dbReference>
<dbReference type="GO" id="GO:0006355">
    <property type="term" value="P:regulation of DNA-templated transcription"/>
    <property type="evidence" value="ECO:0007669"/>
    <property type="project" value="InterPro"/>
</dbReference>
<keyword evidence="9 13" id="KW-0694">RNA-binding</keyword>
<keyword evidence="8 13" id="KW-0949">S-adenosyl-L-methionine</keyword>
<dbReference type="InterPro" id="IPR004573">
    <property type="entry name" value="rRNA_ssu_MeTfrase_B"/>
</dbReference>
<evidence type="ECO:0000256" key="11">
    <source>
        <dbReference type="ARBA" id="ARBA00031088"/>
    </source>
</evidence>
<dbReference type="NCBIfam" id="TIGR00563">
    <property type="entry name" value="rsmB"/>
    <property type="match status" value="1"/>
</dbReference>
<dbReference type="Gene3D" id="3.30.70.1170">
    <property type="entry name" value="Sun protein, domain 3"/>
    <property type="match status" value="1"/>
</dbReference>
<feature type="binding site" evidence="13">
    <location>
        <begin position="268"/>
        <end position="274"/>
    </location>
    <ligand>
        <name>S-adenosyl-L-methionine</name>
        <dbReference type="ChEBI" id="CHEBI:59789"/>
    </ligand>
</feature>
<evidence type="ECO:0000313" key="15">
    <source>
        <dbReference type="EMBL" id="EXX85162.1"/>
    </source>
</evidence>